<sequence>MNMKTLLGAGLAIGLAACATSANAKTEPVELSSYILLDRTGSMNSIWEEALGSVNAYAASVVEPDDGPQVNNTLTLAVFDAQEGLQFEELRKNVKGEAWSDITTDEVSPRGMTPLFDAIGKIIATAETDAPEKAVIVIMTDGKENASREFTKASARAALDRAEKKGWQVVFLGAEFANFADADAVGVSGSKQMAVSRDQLGVTMENLAKKNRGYAQELEESVEFNDADRSLAEEEDVKQRKGGN</sequence>
<name>A0ABW1SA51_9PROT</name>
<keyword evidence="2" id="KW-0732">Signal</keyword>
<evidence type="ECO:0000313" key="3">
    <source>
        <dbReference type="EMBL" id="MFC6198108.1"/>
    </source>
</evidence>
<dbReference type="InterPro" id="IPR036465">
    <property type="entry name" value="vWFA_dom_sf"/>
</dbReference>
<feature type="region of interest" description="Disordered" evidence="1">
    <location>
        <begin position="219"/>
        <end position="244"/>
    </location>
</feature>
<feature type="chain" id="PRO_5045850304" evidence="2">
    <location>
        <begin position="25"/>
        <end position="244"/>
    </location>
</feature>
<protein>
    <submittedName>
        <fullName evidence="3">VWA domain-containing protein</fullName>
    </submittedName>
</protein>
<gene>
    <name evidence="3" type="ORF">ACFQDM_08460</name>
</gene>
<reference evidence="4" key="1">
    <citation type="journal article" date="2019" name="Int. J. Syst. Evol. Microbiol.">
        <title>The Global Catalogue of Microorganisms (GCM) 10K type strain sequencing project: providing services to taxonomists for standard genome sequencing and annotation.</title>
        <authorList>
            <consortium name="The Broad Institute Genomics Platform"/>
            <consortium name="The Broad Institute Genome Sequencing Center for Infectious Disease"/>
            <person name="Wu L."/>
            <person name="Ma J."/>
        </authorList>
    </citation>
    <scope>NUCLEOTIDE SEQUENCE [LARGE SCALE GENOMIC DNA]</scope>
    <source>
        <strain evidence="4">CGMCC-1.15741</strain>
    </source>
</reference>
<evidence type="ECO:0000313" key="4">
    <source>
        <dbReference type="Proteomes" id="UP001596303"/>
    </source>
</evidence>
<dbReference type="Gene3D" id="3.40.50.410">
    <property type="entry name" value="von Willebrand factor, type A domain"/>
    <property type="match status" value="1"/>
</dbReference>
<accession>A0ABW1SA51</accession>
<dbReference type="SUPFAM" id="SSF53300">
    <property type="entry name" value="vWA-like"/>
    <property type="match status" value="1"/>
</dbReference>
<dbReference type="RefSeq" id="WP_377378023.1">
    <property type="nucleotide sequence ID" value="NZ_JBHSSW010000009.1"/>
</dbReference>
<dbReference type="EMBL" id="JBHSSW010000009">
    <property type="protein sequence ID" value="MFC6198108.1"/>
    <property type="molecule type" value="Genomic_DNA"/>
</dbReference>
<comment type="caution">
    <text evidence="3">The sequence shown here is derived from an EMBL/GenBank/DDBJ whole genome shotgun (WGS) entry which is preliminary data.</text>
</comment>
<feature type="signal peptide" evidence="2">
    <location>
        <begin position="1"/>
        <end position="24"/>
    </location>
</feature>
<proteinExistence type="predicted"/>
<organism evidence="3 4">
    <name type="scientific">Ponticaulis profundi</name>
    <dbReference type="NCBI Taxonomy" id="2665222"/>
    <lineage>
        <taxon>Bacteria</taxon>
        <taxon>Pseudomonadati</taxon>
        <taxon>Pseudomonadota</taxon>
        <taxon>Alphaproteobacteria</taxon>
        <taxon>Hyphomonadales</taxon>
        <taxon>Hyphomonadaceae</taxon>
        <taxon>Ponticaulis</taxon>
    </lineage>
</organism>
<dbReference type="Proteomes" id="UP001596303">
    <property type="component" value="Unassembled WGS sequence"/>
</dbReference>
<keyword evidence="4" id="KW-1185">Reference proteome</keyword>
<dbReference type="PROSITE" id="PS51257">
    <property type="entry name" value="PROKAR_LIPOPROTEIN"/>
    <property type="match status" value="1"/>
</dbReference>
<evidence type="ECO:0000256" key="1">
    <source>
        <dbReference type="SAM" id="MobiDB-lite"/>
    </source>
</evidence>
<evidence type="ECO:0000256" key="2">
    <source>
        <dbReference type="SAM" id="SignalP"/>
    </source>
</evidence>